<evidence type="ECO:0000313" key="2">
    <source>
        <dbReference type="Proteomes" id="UP000281028"/>
    </source>
</evidence>
<dbReference type="GO" id="GO:0000156">
    <property type="term" value="F:phosphorelay response regulator activity"/>
    <property type="evidence" value="ECO:0007669"/>
    <property type="project" value="InterPro"/>
</dbReference>
<comment type="caution">
    <text evidence="1">The sequence shown here is derived from an EMBL/GenBank/DDBJ whole genome shotgun (WGS) entry which is preliminary data.</text>
</comment>
<dbReference type="PANTHER" id="PTHR37299">
    <property type="entry name" value="TRANSCRIPTIONAL REGULATOR-RELATED"/>
    <property type="match status" value="1"/>
</dbReference>
<protein>
    <submittedName>
        <fullName evidence="1">LytTR family transcriptional regulator</fullName>
    </submittedName>
</protein>
<reference evidence="1" key="1">
    <citation type="submission" date="2020-05" db="EMBL/GenBank/DDBJ databases">
        <title>Chitinophaga laudate sp. nov., isolated from a tropical peat swamp.</title>
        <authorList>
            <person name="Goh C.B.S."/>
            <person name="Lee M.S."/>
            <person name="Parimannan S."/>
            <person name="Pasbakhsh P."/>
            <person name="Yule C.M."/>
            <person name="Rajandas H."/>
            <person name="Loke S."/>
            <person name="Croft L."/>
            <person name="Tan J.B.L."/>
        </authorList>
    </citation>
    <scope>NUCLEOTIDE SEQUENCE</scope>
    <source>
        <strain evidence="1">Mgbs1</strain>
    </source>
</reference>
<gene>
    <name evidence="1" type="ORF">ECE50_018290</name>
</gene>
<name>A0A433WAD2_9BACT</name>
<dbReference type="SMART" id="SM00850">
    <property type="entry name" value="LytTR"/>
    <property type="match status" value="1"/>
</dbReference>
<dbReference type="InterPro" id="IPR046947">
    <property type="entry name" value="LytR-like"/>
</dbReference>
<dbReference type="Pfam" id="PF04397">
    <property type="entry name" value="LytTR"/>
    <property type="match status" value="1"/>
</dbReference>
<dbReference type="GO" id="GO:0003677">
    <property type="term" value="F:DNA binding"/>
    <property type="evidence" value="ECO:0007669"/>
    <property type="project" value="InterPro"/>
</dbReference>
<dbReference type="OrthoDB" id="2962330at2"/>
<sequence length="265" mass="29888">MLQSISRQQLITAAMVLIICLTVLQDFLEAGYHHFSFYLSESVLFKTYWLLFIPVCILLRKVFGSMKARSVFLTLPLFVLTAVPLHLLLYGWSVTSLSFLLLDHTYTVTDTVAYAIAADLYKYLFVYSIIGLAFFRKQAPQETAVPQVQAPLPVDNLCINTGKNNMVIATDSILLITAATPYITIHTADKKQLHTATLKSIMDKLDGHRFVRIHKSAIVNVSAVVSYTSRLNGDYDLRLTNGQEVRLSRNYVSGFRQHLDMRSSS</sequence>
<evidence type="ECO:0000313" key="1">
    <source>
        <dbReference type="EMBL" id="NSL88798.1"/>
    </source>
</evidence>
<dbReference type="Gene3D" id="2.40.50.1020">
    <property type="entry name" value="LytTr DNA-binding domain"/>
    <property type="match status" value="1"/>
</dbReference>
<dbReference type="Proteomes" id="UP000281028">
    <property type="component" value="Unassembled WGS sequence"/>
</dbReference>
<dbReference type="InterPro" id="IPR007492">
    <property type="entry name" value="LytTR_DNA-bd_dom"/>
</dbReference>
<accession>A0A433WAD2</accession>
<dbReference type="AlphaFoldDB" id="A0A433WAD2"/>
<dbReference type="PROSITE" id="PS50930">
    <property type="entry name" value="HTH_LYTTR"/>
    <property type="match status" value="1"/>
</dbReference>
<organism evidence="1 2">
    <name type="scientific">Chitinophaga solisilvae</name>
    <dbReference type="NCBI Taxonomy" id="1233460"/>
    <lineage>
        <taxon>Bacteria</taxon>
        <taxon>Pseudomonadati</taxon>
        <taxon>Bacteroidota</taxon>
        <taxon>Chitinophagia</taxon>
        <taxon>Chitinophagales</taxon>
        <taxon>Chitinophagaceae</taxon>
        <taxon>Chitinophaga</taxon>
    </lineage>
</organism>
<proteinExistence type="predicted"/>
<keyword evidence="2" id="KW-1185">Reference proteome</keyword>
<dbReference type="PANTHER" id="PTHR37299:SF1">
    <property type="entry name" value="STAGE 0 SPORULATION PROTEIN A HOMOLOG"/>
    <property type="match status" value="1"/>
</dbReference>
<dbReference type="EMBL" id="RIAR02000001">
    <property type="protein sequence ID" value="NSL88798.1"/>
    <property type="molecule type" value="Genomic_DNA"/>
</dbReference>